<name>A0A1E3QDL1_LIPST</name>
<feature type="coiled-coil region" evidence="3">
    <location>
        <begin position="337"/>
        <end position="371"/>
    </location>
</feature>
<dbReference type="PANTHER" id="PTHR15346">
    <property type="entry name" value="DYNACTIN SUBUNIT"/>
    <property type="match status" value="1"/>
</dbReference>
<dbReference type="AlphaFoldDB" id="A0A1E3QDL1"/>
<keyword evidence="6" id="KW-1185">Reference proteome</keyword>
<reference evidence="5 6" key="1">
    <citation type="journal article" date="2016" name="Proc. Natl. Acad. Sci. U.S.A.">
        <title>Comparative genomics of biotechnologically important yeasts.</title>
        <authorList>
            <person name="Riley R."/>
            <person name="Haridas S."/>
            <person name="Wolfe K.H."/>
            <person name="Lopes M.R."/>
            <person name="Hittinger C.T."/>
            <person name="Goeker M."/>
            <person name="Salamov A.A."/>
            <person name="Wisecaver J.H."/>
            <person name="Long T.M."/>
            <person name="Calvey C.H."/>
            <person name="Aerts A.L."/>
            <person name="Barry K.W."/>
            <person name="Choi C."/>
            <person name="Clum A."/>
            <person name="Coughlan A.Y."/>
            <person name="Deshpande S."/>
            <person name="Douglass A.P."/>
            <person name="Hanson S.J."/>
            <person name="Klenk H.-P."/>
            <person name="LaButti K.M."/>
            <person name="Lapidus A."/>
            <person name="Lindquist E.A."/>
            <person name="Lipzen A.M."/>
            <person name="Meier-Kolthoff J.P."/>
            <person name="Ohm R.A."/>
            <person name="Otillar R.P."/>
            <person name="Pangilinan J.L."/>
            <person name="Peng Y."/>
            <person name="Rokas A."/>
            <person name="Rosa C.A."/>
            <person name="Scheuner C."/>
            <person name="Sibirny A.A."/>
            <person name="Slot J.C."/>
            <person name="Stielow J.B."/>
            <person name="Sun H."/>
            <person name="Kurtzman C.P."/>
            <person name="Blackwell M."/>
            <person name="Grigoriev I.V."/>
            <person name="Jeffries T.W."/>
        </authorList>
    </citation>
    <scope>NUCLEOTIDE SEQUENCE [LARGE SCALE GENOMIC DNA]</scope>
    <source>
        <strain evidence="5 6">NRRL Y-11557</strain>
    </source>
</reference>
<dbReference type="GO" id="GO:0007017">
    <property type="term" value="P:microtubule-based process"/>
    <property type="evidence" value="ECO:0007669"/>
    <property type="project" value="InterPro"/>
</dbReference>
<feature type="compositionally biased region" description="Low complexity" evidence="4">
    <location>
        <begin position="260"/>
        <end position="275"/>
    </location>
</feature>
<dbReference type="Proteomes" id="UP000094385">
    <property type="component" value="Unassembled WGS sequence"/>
</dbReference>
<organism evidence="5 6">
    <name type="scientific">Lipomyces starkeyi NRRL Y-11557</name>
    <dbReference type="NCBI Taxonomy" id="675824"/>
    <lineage>
        <taxon>Eukaryota</taxon>
        <taxon>Fungi</taxon>
        <taxon>Dikarya</taxon>
        <taxon>Ascomycota</taxon>
        <taxon>Saccharomycotina</taxon>
        <taxon>Lipomycetes</taxon>
        <taxon>Lipomycetales</taxon>
        <taxon>Lipomycetaceae</taxon>
        <taxon>Lipomyces</taxon>
    </lineage>
</organism>
<evidence type="ECO:0008006" key="7">
    <source>
        <dbReference type="Google" id="ProtNLM"/>
    </source>
</evidence>
<evidence type="ECO:0000313" key="5">
    <source>
        <dbReference type="EMBL" id="ODQ75783.1"/>
    </source>
</evidence>
<dbReference type="STRING" id="675824.A0A1E3QDL1"/>
<feature type="region of interest" description="Disordered" evidence="4">
    <location>
        <begin position="161"/>
        <end position="185"/>
    </location>
</feature>
<dbReference type="InterPro" id="IPR028133">
    <property type="entry name" value="Dynamitin"/>
</dbReference>
<dbReference type="GO" id="GO:0005737">
    <property type="term" value="C:cytoplasm"/>
    <property type="evidence" value="ECO:0007669"/>
    <property type="project" value="UniProtKB-SubCell"/>
</dbReference>
<protein>
    <recommendedName>
        <fullName evidence="7">Dynactin subunit 2</fullName>
    </recommendedName>
</protein>
<feature type="coiled-coil region" evidence="3">
    <location>
        <begin position="79"/>
        <end position="106"/>
    </location>
</feature>
<evidence type="ECO:0000256" key="4">
    <source>
        <dbReference type="SAM" id="MobiDB-lite"/>
    </source>
</evidence>
<accession>A0A1E3QDL1</accession>
<gene>
    <name evidence="5" type="ORF">LIPSTDRAFT_68421</name>
</gene>
<keyword evidence="3" id="KW-0175">Coiled coil</keyword>
<evidence type="ECO:0000313" key="6">
    <source>
        <dbReference type="Proteomes" id="UP000094385"/>
    </source>
</evidence>
<evidence type="ECO:0000256" key="1">
    <source>
        <dbReference type="ARBA" id="ARBA00004496"/>
    </source>
</evidence>
<sequence length="386" mass="42674">MPILEKYQSLPGLDTWSPDVFETPDLEESVAGVEIPDTPSLSETINDEIDYSNISADVARERFLNKSLNSTEPADDCVIESTEMKIVRLQKEIEELAATLKDRDVEHTEKGEDGYGSELNAVSELANTMRAIVVSRQETRGAFEVVRSLGSKSKFLTARDGLATHHLDPPSTLGVPRSTPNDSQTASLLNLDNRLSRLEKALGNTSNIAFSGAFHATVFEQPVIPTLLSLSQKVNSLTTSPEKLDAILTRVRQLVAATEQTSSTNTTKPPTSSQKVAGETEDTTQADKLESIYNSLGSVEKLIQIVPGLVDRLRSLQFLHAEAGETISNIGEIRDKMNATEAHISKWRTALENAERRLDELEEREKRNLITAEEWVKDLESKVKFL</sequence>
<proteinExistence type="predicted"/>
<evidence type="ECO:0000256" key="2">
    <source>
        <dbReference type="ARBA" id="ARBA00022490"/>
    </source>
</evidence>
<comment type="subcellular location">
    <subcellularLocation>
        <location evidence="1">Cytoplasm</location>
    </subcellularLocation>
</comment>
<dbReference type="Pfam" id="PF04912">
    <property type="entry name" value="Dynamitin"/>
    <property type="match status" value="1"/>
</dbReference>
<dbReference type="EMBL" id="KV454290">
    <property type="protein sequence ID" value="ODQ75783.1"/>
    <property type="molecule type" value="Genomic_DNA"/>
</dbReference>
<evidence type="ECO:0000256" key="3">
    <source>
        <dbReference type="SAM" id="Coils"/>
    </source>
</evidence>
<dbReference type="GO" id="GO:0005869">
    <property type="term" value="C:dynactin complex"/>
    <property type="evidence" value="ECO:0007669"/>
    <property type="project" value="InterPro"/>
</dbReference>
<feature type="region of interest" description="Disordered" evidence="4">
    <location>
        <begin position="257"/>
        <end position="282"/>
    </location>
</feature>
<keyword evidence="2" id="KW-0963">Cytoplasm</keyword>
<dbReference type="OrthoDB" id="4977at2759"/>